<evidence type="ECO:0000313" key="3">
    <source>
        <dbReference type="Proteomes" id="UP000509346"/>
    </source>
</evidence>
<name>A0A7D5SUY2_9EURY</name>
<dbReference type="EMBL" id="CP058909">
    <property type="protein sequence ID" value="QLH81767.1"/>
    <property type="molecule type" value="Genomic_DNA"/>
</dbReference>
<dbReference type="KEGG" id="hpel:HZS54_09070"/>
<organism evidence="2 3">
    <name type="scientific">Halosimplex pelagicum</name>
    <dbReference type="NCBI Taxonomy" id="869886"/>
    <lineage>
        <taxon>Archaea</taxon>
        <taxon>Methanobacteriati</taxon>
        <taxon>Methanobacteriota</taxon>
        <taxon>Stenosarchaea group</taxon>
        <taxon>Halobacteria</taxon>
        <taxon>Halobacteriales</taxon>
        <taxon>Haloarculaceae</taxon>
        <taxon>Halosimplex</taxon>
    </lineage>
</organism>
<dbReference type="PROSITE" id="PS51257">
    <property type="entry name" value="PROKAR_LIPOPROTEIN"/>
    <property type="match status" value="1"/>
</dbReference>
<dbReference type="GeneID" id="56082737"/>
<dbReference type="RefSeq" id="WP_179922093.1">
    <property type="nucleotide sequence ID" value="NZ_CP058909.1"/>
</dbReference>
<evidence type="ECO:0000256" key="1">
    <source>
        <dbReference type="SAM" id="MobiDB-lite"/>
    </source>
</evidence>
<reference evidence="2 3" key="1">
    <citation type="submission" date="2020-07" db="EMBL/GenBank/DDBJ databases">
        <title>Halosimplex litoreum sp. nov. and Halosimplex rubrum sp. nov., isolated from different salt environments.</title>
        <authorList>
            <person name="Cui H."/>
        </authorList>
    </citation>
    <scope>NUCLEOTIDE SEQUENCE [LARGE SCALE GENOMIC DNA]</scope>
    <source>
        <strain evidence="2 3">R2</strain>
    </source>
</reference>
<sequence>MHRRTVVVALLVVLAGCNAFAGGDGTDRPGTATLTPVEVPTAESLRTATPTSTECLAPRVAADDRTPAPTPATPVPLAAANGTVDGDAIVAGHGAALDDHSFSLRMDGTRVRAMPGAAAFTYEGVTLGFQSVQVFAVAGTIYRLRQVEGGVSVAQRPYDPDSPGSTWYRDALTGENWLDERIGGYNYTHIGTRTWNGTEVRIFEEARDIEVLVGSGEALSVESTVFVDRRGVVRRVRQVRTLQRDTIDGIVNTTEVETFSVGEVGGVTVSRPDAFCVPGSEAVTVTTPGPNATAAGSDRSPDATVTTSTDRAPTATADGTASAPSTTGSATAGPPTG</sequence>
<dbReference type="OrthoDB" id="240352at2157"/>
<feature type="region of interest" description="Disordered" evidence="1">
    <location>
        <begin position="281"/>
        <end position="337"/>
    </location>
</feature>
<evidence type="ECO:0000313" key="2">
    <source>
        <dbReference type="EMBL" id="QLH81767.1"/>
    </source>
</evidence>
<protein>
    <submittedName>
        <fullName evidence="2">Uncharacterized protein</fullName>
    </submittedName>
</protein>
<accession>A0A7D5SUY2</accession>
<dbReference type="AlphaFoldDB" id="A0A7D5SUY2"/>
<keyword evidence="3" id="KW-1185">Reference proteome</keyword>
<proteinExistence type="predicted"/>
<feature type="compositionally biased region" description="Low complexity" evidence="1">
    <location>
        <begin position="312"/>
        <end position="337"/>
    </location>
</feature>
<gene>
    <name evidence="2" type="ORF">HZS54_09070</name>
</gene>
<dbReference type="Proteomes" id="UP000509346">
    <property type="component" value="Chromosome"/>
</dbReference>